<dbReference type="AlphaFoldDB" id="A0A1I2H7R1"/>
<evidence type="ECO:0000256" key="1">
    <source>
        <dbReference type="SAM" id="MobiDB-lite"/>
    </source>
</evidence>
<feature type="signal peptide" evidence="2">
    <location>
        <begin position="1"/>
        <end position="20"/>
    </location>
</feature>
<keyword evidence="4" id="KW-1185">Reference proteome</keyword>
<organism evidence="3 4">
    <name type="scientific">Dyella marensis</name>
    <dbReference type="NCBI Taxonomy" id="500610"/>
    <lineage>
        <taxon>Bacteria</taxon>
        <taxon>Pseudomonadati</taxon>
        <taxon>Pseudomonadota</taxon>
        <taxon>Gammaproteobacteria</taxon>
        <taxon>Lysobacterales</taxon>
        <taxon>Rhodanobacteraceae</taxon>
        <taxon>Dyella</taxon>
    </lineage>
</organism>
<accession>A0A1I2H7R1</accession>
<feature type="chain" id="PRO_5011692970" description="DUF3829 domain-containing protein" evidence="2">
    <location>
        <begin position="21"/>
        <end position="320"/>
    </location>
</feature>
<dbReference type="Proteomes" id="UP000199477">
    <property type="component" value="Unassembled WGS sequence"/>
</dbReference>
<evidence type="ECO:0008006" key="5">
    <source>
        <dbReference type="Google" id="ProtNLM"/>
    </source>
</evidence>
<dbReference type="STRING" id="500610.SAMN02799615_02886"/>
<dbReference type="EMBL" id="FONH01000011">
    <property type="protein sequence ID" value="SFF25618.1"/>
    <property type="molecule type" value="Genomic_DNA"/>
</dbReference>
<evidence type="ECO:0000313" key="3">
    <source>
        <dbReference type="EMBL" id="SFF25618.1"/>
    </source>
</evidence>
<gene>
    <name evidence="3" type="ORF">SAMN02799615_02886</name>
</gene>
<dbReference type="PROSITE" id="PS51257">
    <property type="entry name" value="PROKAR_LIPOPROTEIN"/>
    <property type="match status" value="1"/>
</dbReference>
<dbReference type="RefSeq" id="WP_026635010.1">
    <property type="nucleotide sequence ID" value="NZ_FONH01000011.1"/>
</dbReference>
<sequence>MRHRPLRHLLLGLLALAALSACHDKDQQKDAELSGGATPEEAIQDEVKLIRAGDFAGFWKHALPPADYATLRTDWPREHPGQLPGAEDRAQFEAKMKEFTEPGAEDKLYAEARPKLVQMQQQYSDQLPFMIGVMQGIARSAIDQRKDMTQTQKKQANDVLDVVVPWAQQQAWFDQTKARQSIATLVATARKLDIKSADQLQAMDFDTAMRKYSAGYLGIKDVLATYGLSLDQALDSVKVTTLENAYGYARVKIDYVLLGKPLSTESTLMQQDGRWYSEDLLKNVRDAHQRLSMPAVVASVPAPASSTHPASIQTPASDKR</sequence>
<evidence type="ECO:0000313" key="4">
    <source>
        <dbReference type="Proteomes" id="UP000199477"/>
    </source>
</evidence>
<keyword evidence="2" id="KW-0732">Signal</keyword>
<name>A0A1I2H7R1_9GAMM</name>
<feature type="compositionally biased region" description="Polar residues" evidence="1">
    <location>
        <begin position="307"/>
        <end position="320"/>
    </location>
</feature>
<proteinExistence type="predicted"/>
<feature type="region of interest" description="Disordered" evidence="1">
    <location>
        <begin position="299"/>
        <end position="320"/>
    </location>
</feature>
<protein>
    <recommendedName>
        <fullName evidence="5">DUF3829 domain-containing protein</fullName>
    </recommendedName>
</protein>
<reference evidence="4" key="1">
    <citation type="submission" date="2016-10" db="EMBL/GenBank/DDBJ databases">
        <authorList>
            <person name="Varghese N."/>
            <person name="Submissions S."/>
        </authorList>
    </citation>
    <scope>NUCLEOTIDE SEQUENCE [LARGE SCALE GENOMIC DNA]</scope>
    <source>
        <strain evidence="4">UNC178MFTsu3.1</strain>
    </source>
</reference>
<evidence type="ECO:0000256" key="2">
    <source>
        <dbReference type="SAM" id="SignalP"/>
    </source>
</evidence>